<accession>A0A8D9PEI3</accession>
<reference evidence="1" key="1">
    <citation type="journal article" date="2021" name="Proc. Natl. Acad. Sci. U.S.A.">
        <title>A Catalog of Tens of Thousands of Viruses from Human Metagenomes Reveals Hidden Associations with Chronic Diseases.</title>
        <authorList>
            <person name="Tisza M.J."/>
            <person name="Buck C.B."/>
        </authorList>
    </citation>
    <scope>NUCLEOTIDE SEQUENCE</scope>
    <source>
        <strain evidence="1">CtOZu12</strain>
    </source>
</reference>
<organism evidence="1">
    <name type="scientific">Bacteriophage sp</name>
    <dbReference type="NCBI Taxonomy" id="38018"/>
    <lineage>
        <taxon>Viruses</taxon>
    </lineage>
</organism>
<dbReference type="EMBL" id="BK029940">
    <property type="protein sequence ID" value="DAD55804.1"/>
    <property type="molecule type" value="Genomic_DNA"/>
</dbReference>
<evidence type="ECO:0000313" key="1">
    <source>
        <dbReference type="EMBL" id="DAD55804.1"/>
    </source>
</evidence>
<sequence length="38" mass="4684">MTCYRHWATLVAVDFFRLYKAYLSNRYTTKQNYGLIIY</sequence>
<protein>
    <submittedName>
        <fullName evidence="1">Uncharacterized protein</fullName>
    </submittedName>
</protein>
<proteinExistence type="predicted"/>
<name>A0A8D9PEI3_9VIRU</name>